<protein>
    <submittedName>
        <fullName evidence="1">DNA alkylation repair enzyme</fullName>
    </submittedName>
</protein>
<dbReference type="Gene3D" id="1.20.1660.10">
    <property type="entry name" value="Hypothetical protein (EF3068)"/>
    <property type="match status" value="1"/>
</dbReference>
<dbReference type="InterPro" id="IPR014825">
    <property type="entry name" value="DNA_alkylation"/>
</dbReference>
<dbReference type="STRING" id="1291743.LOSG293_230300"/>
<comment type="caution">
    <text evidence="1">The sequence shown here is derived from an EMBL/GenBank/DDBJ whole genome shotgun (WGS) entry which is preliminary data.</text>
</comment>
<organism evidence="1 2">
    <name type="scientific">Secundilactobacillus oryzae JCM 18671</name>
    <dbReference type="NCBI Taxonomy" id="1291743"/>
    <lineage>
        <taxon>Bacteria</taxon>
        <taxon>Bacillati</taxon>
        <taxon>Bacillota</taxon>
        <taxon>Bacilli</taxon>
        <taxon>Lactobacillales</taxon>
        <taxon>Lactobacillaceae</taxon>
        <taxon>Secundilactobacillus</taxon>
    </lineage>
</organism>
<evidence type="ECO:0000313" key="1">
    <source>
        <dbReference type="EMBL" id="GAK48282.1"/>
    </source>
</evidence>
<sequence length="214" mass="25251">MTKLDFTFSNNATNKPGMEAYLKNQFQFLGLKTPVRKAESKALIQASTKAELSDIRAWIDDLYHRGFREYQYLAIDLAVRNVKRWQLADLDDFRVYIKEDSWWDSVDSWRPLYGKYIALHPDQKQAVFNLFFGSDNMWERRVAINLQLMEKENTDTEMLEKAILADLKTDEFFIQKAIGWSLRQYSKTNPEWVANFIKTHDLSKLAVREGSKYL</sequence>
<proteinExistence type="predicted"/>
<keyword evidence="2" id="KW-1185">Reference proteome</keyword>
<dbReference type="InterPro" id="IPR016024">
    <property type="entry name" value="ARM-type_fold"/>
</dbReference>
<dbReference type="Proteomes" id="UP000028700">
    <property type="component" value="Unassembled WGS sequence"/>
</dbReference>
<gene>
    <name evidence="1" type="ORF">LOSG293_230300</name>
</gene>
<name>A0A081BJR4_9LACO</name>
<reference evidence="1" key="1">
    <citation type="journal article" date="2014" name="Genome Announc.">
        <title>Draft Genome Sequence of Lactobacillus oryzae Strain SG293T.</title>
        <authorList>
            <person name="Tanizawa Y."/>
            <person name="Fujisawa T."/>
            <person name="Mochizuki T."/>
            <person name="Kaminuma E."/>
            <person name="Nakamura Y."/>
            <person name="Tohno M."/>
        </authorList>
    </citation>
    <scope>NUCLEOTIDE SEQUENCE [LARGE SCALE GENOMIC DNA]</scope>
    <source>
        <strain evidence="1">SG293</strain>
    </source>
</reference>
<dbReference type="SUPFAM" id="SSF48371">
    <property type="entry name" value="ARM repeat"/>
    <property type="match status" value="1"/>
</dbReference>
<accession>A0A081BJR4</accession>
<dbReference type="AlphaFoldDB" id="A0A081BJR4"/>
<dbReference type="EMBL" id="BBJM01000023">
    <property type="protein sequence ID" value="GAK48282.1"/>
    <property type="molecule type" value="Genomic_DNA"/>
</dbReference>
<dbReference type="CDD" id="cd07064">
    <property type="entry name" value="AlkD_like_1"/>
    <property type="match status" value="1"/>
</dbReference>
<dbReference type="eggNOG" id="COG4912">
    <property type="taxonomic scope" value="Bacteria"/>
</dbReference>
<dbReference type="Gene3D" id="1.25.40.290">
    <property type="entry name" value="ARM repeat domains"/>
    <property type="match status" value="1"/>
</dbReference>
<dbReference type="Pfam" id="PF08713">
    <property type="entry name" value="DNA_alkylation"/>
    <property type="match status" value="1"/>
</dbReference>
<dbReference type="PANTHER" id="PTHR34070">
    <property type="entry name" value="ARMADILLO-TYPE FOLD"/>
    <property type="match status" value="1"/>
</dbReference>
<dbReference type="RefSeq" id="WP_034528564.1">
    <property type="nucleotide sequence ID" value="NZ_BBJM01000023.1"/>
</dbReference>
<dbReference type="OrthoDB" id="9775346at2"/>
<evidence type="ECO:0000313" key="2">
    <source>
        <dbReference type="Proteomes" id="UP000028700"/>
    </source>
</evidence>
<dbReference type="PANTHER" id="PTHR34070:SF1">
    <property type="entry name" value="DNA ALKYLATION REPAIR PROTEIN"/>
    <property type="match status" value="1"/>
</dbReference>